<dbReference type="SUPFAM" id="SSF55729">
    <property type="entry name" value="Acyl-CoA N-acyltransferases (Nat)"/>
    <property type="match status" value="1"/>
</dbReference>
<reference evidence="2 3" key="1">
    <citation type="submission" date="2019-04" db="EMBL/GenBank/DDBJ databases">
        <title>Pedobacter sp. AR-3-17 sp. nov., isolated from Arctic soil.</title>
        <authorList>
            <person name="Dahal R.H."/>
            <person name="Kim D.-U."/>
        </authorList>
    </citation>
    <scope>NUCLEOTIDE SEQUENCE [LARGE SCALE GENOMIC DNA]</scope>
    <source>
        <strain evidence="2 3">AR-3-17</strain>
    </source>
</reference>
<organism evidence="2 3">
    <name type="scientific">Pedobacter cryophilus</name>
    <dbReference type="NCBI Taxonomy" id="2571271"/>
    <lineage>
        <taxon>Bacteria</taxon>
        <taxon>Pseudomonadati</taxon>
        <taxon>Bacteroidota</taxon>
        <taxon>Sphingobacteriia</taxon>
        <taxon>Sphingobacteriales</taxon>
        <taxon>Sphingobacteriaceae</taxon>
        <taxon>Pedobacter</taxon>
    </lineage>
</organism>
<dbReference type="Pfam" id="PF13302">
    <property type="entry name" value="Acetyltransf_3"/>
    <property type="match status" value="1"/>
</dbReference>
<dbReference type="OrthoDB" id="9795199at2"/>
<protein>
    <submittedName>
        <fullName evidence="2">GNAT family N-acetyltransferase</fullName>
    </submittedName>
</protein>
<proteinExistence type="predicted"/>
<gene>
    <name evidence="2" type="ORF">FA046_15265</name>
</gene>
<keyword evidence="3" id="KW-1185">Reference proteome</keyword>
<dbReference type="PANTHER" id="PTHR43610">
    <property type="entry name" value="BLL6696 PROTEIN"/>
    <property type="match status" value="1"/>
</dbReference>
<dbReference type="AlphaFoldDB" id="A0A4U1BX66"/>
<dbReference type="EMBL" id="SWBP01000006">
    <property type="protein sequence ID" value="TKB96023.1"/>
    <property type="molecule type" value="Genomic_DNA"/>
</dbReference>
<evidence type="ECO:0000259" key="1">
    <source>
        <dbReference type="Pfam" id="PF13302"/>
    </source>
</evidence>
<dbReference type="InterPro" id="IPR016181">
    <property type="entry name" value="Acyl_CoA_acyltransferase"/>
</dbReference>
<dbReference type="Proteomes" id="UP000308181">
    <property type="component" value="Unassembled WGS sequence"/>
</dbReference>
<accession>A0A4U1BX66</accession>
<dbReference type="PANTHER" id="PTHR43610:SF1">
    <property type="entry name" value="N-ACETYLTRANSFERASE DOMAIN-CONTAINING PROTEIN"/>
    <property type="match status" value="1"/>
</dbReference>
<comment type="caution">
    <text evidence="2">The sequence shown here is derived from an EMBL/GenBank/DDBJ whole genome shotgun (WGS) entry which is preliminary data.</text>
</comment>
<sequence>MIINIQPILEHEKVILYPLQDMDFEGLYLTASDPKIWEQHPNKNRWKKEVFKTFFDGAMQSKGAFKIVDKSNGAIMGSTRFYDYNEQENSILIGYTFYAVECWGQGINHAVKTIMLDYIFQFVEKVNFHIGANNVRSQIAIGRLGTTKIDEQEVTYFGEEPKLNYVYSLSKNEWLLNKPASKN</sequence>
<evidence type="ECO:0000313" key="3">
    <source>
        <dbReference type="Proteomes" id="UP000308181"/>
    </source>
</evidence>
<feature type="domain" description="N-acetyltransferase" evidence="1">
    <location>
        <begin position="14"/>
        <end position="146"/>
    </location>
</feature>
<dbReference type="GO" id="GO:0016747">
    <property type="term" value="F:acyltransferase activity, transferring groups other than amino-acyl groups"/>
    <property type="evidence" value="ECO:0007669"/>
    <property type="project" value="InterPro"/>
</dbReference>
<evidence type="ECO:0000313" key="2">
    <source>
        <dbReference type="EMBL" id="TKB96023.1"/>
    </source>
</evidence>
<name>A0A4U1BX66_9SPHI</name>
<dbReference type="InterPro" id="IPR000182">
    <property type="entry name" value="GNAT_dom"/>
</dbReference>
<dbReference type="RefSeq" id="WP_136827398.1">
    <property type="nucleotide sequence ID" value="NZ_SWBP01000006.1"/>
</dbReference>
<keyword evidence="2" id="KW-0808">Transferase</keyword>
<dbReference type="Gene3D" id="3.40.630.30">
    <property type="match status" value="1"/>
</dbReference>